<dbReference type="InterPro" id="IPR050902">
    <property type="entry name" value="ABC_Transporter_SBP"/>
</dbReference>
<dbReference type="Gene3D" id="3.40.50.1980">
    <property type="entry name" value="Nitrogenase molybdenum iron protein domain"/>
    <property type="match status" value="2"/>
</dbReference>
<dbReference type="Pfam" id="PF01497">
    <property type="entry name" value="Peripla_BP_2"/>
    <property type="match status" value="1"/>
</dbReference>
<sequence length="333" mass="38210">MVCRAYLKILGLALLLLFSQVEFGFSSTLTVTDVLGRKVTVRVPVKRAIIAITPELIPALDIWDQVAGVSDWAEKSCGVYRPFIYQNLKTKKPTVGRGMDLNVEATLKLNPDVVITLAYNTRVIEFLESKGIKVIAIWPETIKDLYEVIRLNGKLFGKEKRAEIVIAEMEKMFNFIKERTAKIPSSKRKKILHLLGKPNTVSGRIGITNDVIELIGGINVGKEINARNAEVSMEKIVSWNPEVIFIWGFAHYDEAWIYHNSQWRYIKAVKEKRVYKLPSWSSWSPRLAPFALYMAIKTYPELFSDINFEKIADDFYQKVFGISYYLVKKYENN</sequence>
<proteinExistence type="predicted"/>
<dbReference type="EMBL" id="PNIE01000046">
    <property type="protein sequence ID" value="PMP63081.1"/>
    <property type="molecule type" value="Genomic_DNA"/>
</dbReference>
<feature type="domain" description="Fe/B12 periplasmic-binding" evidence="1">
    <location>
        <begin position="45"/>
        <end position="307"/>
    </location>
</feature>
<gene>
    <name evidence="2" type="ORF">C0197_03475</name>
</gene>
<name>A0A2N7PJN5_9BACT</name>
<dbReference type="AlphaFoldDB" id="A0A2N7PJN5"/>
<dbReference type="InterPro" id="IPR002491">
    <property type="entry name" value="ABC_transptr_periplasmic_BD"/>
</dbReference>
<protein>
    <submittedName>
        <fullName evidence="2">ABC transporter substrate-binding protein</fullName>
    </submittedName>
</protein>
<dbReference type="PANTHER" id="PTHR30535">
    <property type="entry name" value="VITAMIN B12-BINDING PROTEIN"/>
    <property type="match status" value="1"/>
</dbReference>
<dbReference type="PROSITE" id="PS50983">
    <property type="entry name" value="FE_B12_PBP"/>
    <property type="match status" value="1"/>
</dbReference>
<reference evidence="2 3" key="1">
    <citation type="submission" date="2018-01" db="EMBL/GenBank/DDBJ databases">
        <title>Metagenomic assembled genomes from two thermal pools in the Uzon Caldera, Kamchatka, Russia.</title>
        <authorList>
            <person name="Wilkins L."/>
            <person name="Ettinger C."/>
        </authorList>
    </citation>
    <scope>NUCLEOTIDE SEQUENCE [LARGE SCALE GENOMIC DNA]</scope>
    <source>
        <strain evidence="2">ZAV-15</strain>
    </source>
</reference>
<dbReference type="SUPFAM" id="SSF53807">
    <property type="entry name" value="Helical backbone' metal receptor"/>
    <property type="match status" value="1"/>
</dbReference>
<accession>A0A2N7PJN5</accession>
<dbReference type="PANTHER" id="PTHR30535:SF33">
    <property type="entry name" value="PERIPLASMIC BINDING PROTEIN"/>
    <property type="match status" value="1"/>
</dbReference>
<comment type="caution">
    <text evidence="2">The sequence shown here is derived from an EMBL/GenBank/DDBJ whole genome shotgun (WGS) entry which is preliminary data.</text>
</comment>
<evidence type="ECO:0000313" key="3">
    <source>
        <dbReference type="Proteomes" id="UP000235731"/>
    </source>
</evidence>
<evidence type="ECO:0000313" key="2">
    <source>
        <dbReference type="EMBL" id="PMP63081.1"/>
    </source>
</evidence>
<evidence type="ECO:0000259" key="1">
    <source>
        <dbReference type="PROSITE" id="PS50983"/>
    </source>
</evidence>
<dbReference type="Proteomes" id="UP000235731">
    <property type="component" value="Unassembled WGS sequence"/>
</dbReference>
<organism evidence="2 3">
    <name type="scientific">Caldimicrobium thiodismutans</name>
    <dbReference type="NCBI Taxonomy" id="1653476"/>
    <lineage>
        <taxon>Bacteria</taxon>
        <taxon>Pseudomonadati</taxon>
        <taxon>Thermodesulfobacteriota</taxon>
        <taxon>Thermodesulfobacteria</taxon>
        <taxon>Thermodesulfobacteriales</taxon>
        <taxon>Thermodesulfobacteriaceae</taxon>
        <taxon>Caldimicrobium</taxon>
    </lineage>
</organism>